<name>A0A351R9J6_9PROT</name>
<accession>A0A351R9J6</accession>
<proteinExistence type="predicted"/>
<organism evidence="1 2">
    <name type="scientific">Methylotenera mobilis</name>
    <dbReference type="NCBI Taxonomy" id="359408"/>
    <lineage>
        <taxon>Bacteria</taxon>
        <taxon>Pseudomonadati</taxon>
        <taxon>Pseudomonadota</taxon>
        <taxon>Betaproteobacteria</taxon>
        <taxon>Nitrosomonadales</taxon>
        <taxon>Methylophilaceae</taxon>
        <taxon>Methylotenera</taxon>
    </lineage>
</organism>
<dbReference type="STRING" id="1132855.GCA_000384255_00871"/>
<dbReference type="EMBL" id="DNAA01000085">
    <property type="protein sequence ID" value="HBA08717.1"/>
    <property type="molecule type" value="Genomic_DNA"/>
</dbReference>
<evidence type="ECO:0000313" key="2">
    <source>
        <dbReference type="Proteomes" id="UP000264313"/>
    </source>
</evidence>
<protein>
    <submittedName>
        <fullName evidence="1">Uncharacterized protein</fullName>
    </submittedName>
</protein>
<sequence length="99" mass="11353">MQKIQTIFKKLLLIIGLIAVLVSVLNQHLAVNHFDTQSKDFATVVQLDKDNSRDSIDDIAISRVIYHQILKKSSVYHFDSASYQEPTQLVHIRPPVHFI</sequence>
<evidence type="ECO:0000313" key="1">
    <source>
        <dbReference type="EMBL" id="HBA08717.1"/>
    </source>
</evidence>
<dbReference type="Proteomes" id="UP000264313">
    <property type="component" value="Unassembled WGS sequence"/>
</dbReference>
<dbReference type="AlphaFoldDB" id="A0A351R9J6"/>
<comment type="caution">
    <text evidence="1">The sequence shown here is derived from an EMBL/GenBank/DDBJ whole genome shotgun (WGS) entry which is preliminary data.</text>
</comment>
<gene>
    <name evidence="1" type="ORF">DCW48_03455</name>
</gene>
<reference evidence="1 2" key="1">
    <citation type="journal article" date="2018" name="Nat. Biotechnol.">
        <title>A standardized bacterial taxonomy based on genome phylogeny substantially revises the tree of life.</title>
        <authorList>
            <person name="Parks D.H."/>
            <person name="Chuvochina M."/>
            <person name="Waite D.W."/>
            <person name="Rinke C."/>
            <person name="Skarshewski A."/>
            <person name="Chaumeil P.A."/>
            <person name="Hugenholtz P."/>
        </authorList>
    </citation>
    <scope>NUCLEOTIDE SEQUENCE [LARGE SCALE GENOMIC DNA]</scope>
    <source>
        <strain evidence="1">UBA9958</strain>
    </source>
</reference>